<dbReference type="OrthoDB" id="18487at2759"/>
<reference evidence="3" key="2">
    <citation type="submission" date="2004-02" db="EMBL/GenBank/DDBJ databases">
        <authorList>
            <consortium name="Genoscope"/>
            <consortium name="Whitehead Institute Centre for Genome Research"/>
        </authorList>
    </citation>
    <scope>NUCLEOTIDE SEQUENCE</scope>
</reference>
<evidence type="ECO:0000313" key="3">
    <source>
        <dbReference type="EMBL" id="CAF88527.1"/>
    </source>
</evidence>
<dbReference type="EMBL" id="CAAE01004937">
    <property type="protein sequence ID" value="CAF88527.1"/>
    <property type="molecule type" value="Genomic_DNA"/>
</dbReference>
<feature type="non-terminal residue" evidence="3">
    <location>
        <position position="1"/>
    </location>
</feature>
<dbReference type="AlphaFoldDB" id="Q4TF05"/>
<keyword evidence="1" id="KW-0424">Laminin EGF-like domain</keyword>
<reference evidence="3" key="1">
    <citation type="journal article" date="2004" name="Nature">
        <title>Genome duplication in the teleost fish Tetraodon nigroviridis reveals the early vertebrate proto-karyotype.</title>
        <authorList>
            <person name="Jaillon O."/>
            <person name="Aury J.-M."/>
            <person name="Brunet F."/>
            <person name="Petit J.-L."/>
            <person name="Stange-Thomann N."/>
            <person name="Mauceli E."/>
            <person name="Bouneau L."/>
            <person name="Fischer C."/>
            <person name="Ozouf-Costaz C."/>
            <person name="Bernot A."/>
            <person name="Nicaud S."/>
            <person name="Jaffe D."/>
            <person name="Fisher S."/>
            <person name="Lutfalla G."/>
            <person name="Dossat C."/>
            <person name="Segurens B."/>
            <person name="Dasilva C."/>
            <person name="Salanoubat M."/>
            <person name="Levy M."/>
            <person name="Boudet N."/>
            <person name="Castellano S."/>
            <person name="Anthouard V."/>
            <person name="Jubin C."/>
            <person name="Castelli V."/>
            <person name="Katinka M."/>
            <person name="Vacherie B."/>
            <person name="Biemont C."/>
            <person name="Skalli Z."/>
            <person name="Cattolico L."/>
            <person name="Poulain J."/>
            <person name="De Berardinis V."/>
            <person name="Cruaud C."/>
            <person name="Duprat S."/>
            <person name="Brottier P."/>
            <person name="Coutanceau J.-P."/>
            <person name="Gouzy J."/>
            <person name="Parra G."/>
            <person name="Lardier G."/>
            <person name="Chapple C."/>
            <person name="McKernan K.J."/>
            <person name="McEwan P."/>
            <person name="Bosak S."/>
            <person name="Kellis M."/>
            <person name="Volff J.-N."/>
            <person name="Guigo R."/>
            <person name="Zody M.C."/>
            <person name="Mesirov J."/>
            <person name="Lindblad-Toh K."/>
            <person name="Birren B."/>
            <person name="Nusbaum C."/>
            <person name="Kahn D."/>
            <person name="Robinson-Rechavi M."/>
            <person name="Laudet V."/>
            <person name="Schachter V."/>
            <person name="Quetier F."/>
            <person name="Saurin W."/>
            <person name="Scarpelli C."/>
            <person name="Wincker P."/>
            <person name="Lander E.S."/>
            <person name="Weissenbach J."/>
            <person name="Roest Crollius H."/>
        </authorList>
    </citation>
    <scope>NUCLEOTIDE SEQUENCE [LARGE SCALE GENOMIC DNA]</scope>
</reference>
<dbReference type="PROSITE" id="PS50027">
    <property type="entry name" value="EGF_LAM_2"/>
    <property type="match status" value="1"/>
</dbReference>
<dbReference type="InterPro" id="IPR002049">
    <property type="entry name" value="LE_dom"/>
</dbReference>
<dbReference type="Gene3D" id="2.170.300.10">
    <property type="entry name" value="Tie2 ligand-binding domain superfamily"/>
    <property type="match status" value="1"/>
</dbReference>
<dbReference type="SUPFAM" id="SSF57196">
    <property type="entry name" value="EGF/Laminin"/>
    <property type="match status" value="1"/>
</dbReference>
<feature type="domain" description="Laminin EGF-like" evidence="2">
    <location>
        <begin position="1"/>
        <end position="27"/>
    </location>
</feature>
<sequence>NVMGANCDLCKPGFYNLQASNPLGCTDCFCFGVSDVC</sequence>
<organism evidence="3">
    <name type="scientific">Tetraodon nigroviridis</name>
    <name type="common">Spotted green pufferfish</name>
    <name type="synonym">Chelonodon nigroviridis</name>
    <dbReference type="NCBI Taxonomy" id="99883"/>
    <lineage>
        <taxon>Eukaryota</taxon>
        <taxon>Metazoa</taxon>
        <taxon>Chordata</taxon>
        <taxon>Craniata</taxon>
        <taxon>Vertebrata</taxon>
        <taxon>Euteleostomi</taxon>
        <taxon>Actinopterygii</taxon>
        <taxon>Neopterygii</taxon>
        <taxon>Teleostei</taxon>
        <taxon>Neoteleostei</taxon>
        <taxon>Acanthomorphata</taxon>
        <taxon>Eupercaria</taxon>
        <taxon>Tetraodontiformes</taxon>
        <taxon>Tetradontoidea</taxon>
        <taxon>Tetraodontidae</taxon>
        <taxon>Tetraodon</taxon>
    </lineage>
</organism>
<dbReference type="KEGG" id="tng:GSTEN00001977G001"/>
<accession>Q4TF05</accession>
<evidence type="ECO:0000259" key="2">
    <source>
        <dbReference type="PROSITE" id="PS50027"/>
    </source>
</evidence>
<name>Q4TF05_TETNG</name>
<comment type="caution">
    <text evidence="3">The sequence shown here is derived from an EMBL/GenBank/DDBJ whole genome shotgun (WGS) entry which is preliminary data.</text>
</comment>
<feature type="non-terminal residue" evidence="3">
    <location>
        <position position="37"/>
    </location>
</feature>
<dbReference type="Pfam" id="PF00053">
    <property type="entry name" value="EGF_laminin"/>
    <property type="match status" value="1"/>
</dbReference>
<dbReference type="HOGENOM" id="CLU_000301_0_0_1"/>
<comment type="caution">
    <text evidence="1">Lacks conserved residue(s) required for the propagation of feature annotation.</text>
</comment>
<gene>
    <name evidence="3" type="ORF">GSTENG00001977001</name>
</gene>
<evidence type="ECO:0000256" key="1">
    <source>
        <dbReference type="PROSITE-ProRule" id="PRU00460"/>
    </source>
</evidence>
<protein>
    <submittedName>
        <fullName evidence="3">(spotted green pufferfish) hypothetical protein</fullName>
    </submittedName>
</protein>
<proteinExistence type="predicted"/>